<feature type="domain" description="Large ribosomal subunit protein bL12 oligomerization" evidence="6">
    <location>
        <begin position="44"/>
        <end position="95"/>
    </location>
</feature>
<organism evidence="7 8">
    <name type="scientific">Paraglomus occultum</name>
    <dbReference type="NCBI Taxonomy" id="144539"/>
    <lineage>
        <taxon>Eukaryota</taxon>
        <taxon>Fungi</taxon>
        <taxon>Fungi incertae sedis</taxon>
        <taxon>Mucoromycota</taxon>
        <taxon>Glomeromycotina</taxon>
        <taxon>Glomeromycetes</taxon>
        <taxon>Paraglomerales</taxon>
        <taxon>Paraglomeraceae</taxon>
        <taxon>Paraglomus</taxon>
    </lineage>
</organism>
<gene>
    <name evidence="7" type="ORF">POCULU_LOCUS5354</name>
</gene>
<dbReference type="Pfam" id="PF00542">
    <property type="entry name" value="Ribosomal_L12"/>
    <property type="match status" value="1"/>
</dbReference>
<dbReference type="GO" id="GO:0003735">
    <property type="term" value="F:structural constituent of ribosome"/>
    <property type="evidence" value="ECO:0007669"/>
    <property type="project" value="InterPro"/>
</dbReference>
<comment type="caution">
    <text evidence="7">The sequence shown here is derived from an EMBL/GenBank/DDBJ whole genome shotgun (WGS) entry which is preliminary data.</text>
</comment>
<protein>
    <submittedName>
        <fullName evidence="7">2660_t:CDS:1</fullName>
    </submittedName>
</protein>
<dbReference type="CDD" id="cd00387">
    <property type="entry name" value="Ribosomal_L7_L12"/>
    <property type="match status" value="1"/>
</dbReference>
<dbReference type="PANTHER" id="PTHR45987:SF4">
    <property type="entry name" value="LARGE RIBOSOMAL SUBUNIT PROTEIN BL12M"/>
    <property type="match status" value="1"/>
</dbReference>
<evidence type="ECO:0000259" key="5">
    <source>
        <dbReference type="Pfam" id="PF00542"/>
    </source>
</evidence>
<comment type="similarity">
    <text evidence="1">Belongs to the bacterial ribosomal protein bL12 family.</text>
</comment>
<evidence type="ECO:0000256" key="2">
    <source>
        <dbReference type="ARBA" id="ARBA00022980"/>
    </source>
</evidence>
<accession>A0A9N9FUV6</accession>
<dbReference type="EMBL" id="CAJVPJ010000808">
    <property type="protein sequence ID" value="CAG8557770.1"/>
    <property type="molecule type" value="Genomic_DNA"/>
</dbReference>
<evidence type="ECO:0000313" key="8">
    <source>
        <dbReference type="Proteomes" id="UP000789572"/>
    </source>
</evidence>
<evidence type="ECO:0000256" key="4">
    <source>
        <dbReference type="SAM" id="MobiDB-lite"/>
    </source>
</evidence>
<dbReference type="GO" id="GO:0005762">
    <property type="term" value="C:mitochondrial large ribosomal subunit"/>
    <property type="evidence" value="ECO:0007669"/>
    <property type="project" value="TreeGrafter"/>
</dbReference>
<name>A0A9N9FUV6_9GLOM</name>
<feature type="region of interest" description="Disordered" evidence="4">
    <location>
        <begin position="87"/>
        <end position="106"/>
    </location>
</feature>
<dbReference type="InterPro" id="IPR000206">
    <property type="entry name" value="Ribosomal_bL12"/>
</dbReference>
<dbReference type="GO" id="GO:0006412">
    <property type="term" value="P:translation"/>
    <property type="evidence" value="ECO:0007669"/>
    <property type="project" value="InterPro"/>
</dbReference>
<dbReference type="HAMAP" id="MF_00368">
    <property type="entry name" value="Ribosomal_bL12"/>
    <property type="match status" value="1"/>
</dbReference>
<keyword evidence="8" id="KW-1185">Reference proteome</keyword>
<dbReference type="Gene3D" id="3.30.1390.10">
    <property type="match status" value="1"/>
</dbReference>
<dbReference type="InterPro" id="IPR013823">
    <property type="entry name" value="Ribosomal_bL12_C"/>
</dbReference>
<feature type="domain" description="Large ribosomal subunit protein bL12 C-terminal" evidence="5">
    <location>
        <begin position="109"/>
        <end position="176"/>
    </location>
</feature>
<evidence type="ECO:0000256" key="3">
    <source>
        <dbReference type="ARBA" id="ARBA00023274"/>
    </source>
</evidence>
<evidence type="ECO:0000313" key="7">
    <source>
        <dbReference type="EMBL" id="CAG8557770.1"/>
    </source>
</evidence>
<feature type="compositionally biased region" description="Low complexity" evidence="4">
    <location>
        <begin position="87"/>
        <end position="97"/>
    </location>
</feature>
<dbReference type="Pfam" id="PF16320">
    <property type="entry name" value="Ribosomal_L12_N"/>
    <property type="match status" value="1"/>
</dbReference>
<dbReference type="GO" id="GO:0003729">
    <property type="term" value="F:mRNA binding"/>
    <property type="evidence" value="ECO:0007669"/>
    <property type="project" value="TreeGrafter"/>
</dbReference>
<sequence>MTSRIRHRYTFIASYATEAAAGGAPVEPKIKLPAPGGSNTVDAKISKIADDISSLTLLEVSQLLQLLKTRLNIQDVAMPLPSTVAPAAPTDAGAAPAAEEEKAPEKTEFKVKLDKFDPASKTKIIREMKNILPGMNLVEAKKFVESAPKVIKESANKEEAEKIKSTLEALGATVVLE</sequence>
<dbReference type="Gene3D" id="1.20.5.710">
    <property type="entry name" value="Single helix bin"/>
    <property type="match status" value="1"/>
</dbReference>
<reference evidence="7" key="1">
    <citation type="submission" date="2021-06" db="EMBL/GenBank/DDBJ databases">
        <authorList>
            <person name="Kallberg Y."/>
            <person name="Tangrot J."/>
            <person name="Rosling A."/>
        </authorList>
    </citation>
    <scope>NUCLEOTIDE SEQUENCE</scope>
    <source>
        <strain evidence="7">IA702</strain>
    </source>
</reference>
<keyword evidence="2" id="KW-0689">Ribosomal protein</keyword>
<evidence type="ECO:0000259" key="6">
    <source>
        <dbReference type="Pfam" id="PF16320"/>
    </source>
</evidence>
<dbReference type="PANTHER" id="PTHR45987">
    <property type="entry name" value="39S RIBOSOMAL PROTEIN L12"/>
    <property type="match status" value="1"/>
</dbReference>
<dbReference type="OrthoDB" id="250175at2759"/>
<dbReference type="InterPro" id="IPR014719">
    <property type="entry name" value="Ribosomal_bL12_C/ClpS-like"/>
</dbReference>
<evidence type="ECO:0000256" key="1">
    <source>
        <dbReference type="ARBA" id="ARBA00007197"/>
    </source>
</evidence>
<dbReference type="SUPFAM" id="SSF54736">
    <property type="entry name" value="ClpS-like"/>
    <property type="match status" value="1"/>
</dbReference>
<proteinExistence type="inferred from homology"/>
<dbReference type="InterPro" id="IPR008932">
    <property type="entry name" value="Ribosomal_bL12_oligo"/>
</dbReference>
<dbReference type="FunFam" id="3.30.1390.10:FF:000001">
    <property type="entry name" value="50S ribosomal protein L7/L12"/>
    <property type="match status" value="1"/>
</dbReference>
<keyword evidence="3" id="KW-0687">Ribonucleoprotein</keyword>
<dbReference type="InterPro" id="IPR036235">
    <property type="entry name" value="Ribosomal_bL12_oligo_N_sf"/>
</dbReference>
<dbReference type="AlphaFoldDB" id="A0A9N9FUV6"/>
<dbReference type="SUPFAM" id="SSF48300">
    <property type="entry name" value="Ribosomal protein L7/12, oligomerisation (N-terminal) domain"/>
    <property type="match status" value="1"/>
</dbReference>
<dbReference type="Proteomes" id="UP000789572">
    <property type="component" value="Unassembled WGS sequence"/>
</dbReference>